<name>A0A8K0A971_BRALA</name>
<dbReference type="EMBL" id="OV696693">
    <property type="protein sequence ID" value="CAH1271648.1"/>
    <property type="molecule type" value="Genomic_DNA"/>
</dbReference>
<feature type="region of interest" description="Disordered" evidence="1">
    <location>
        <begin position="135"/>
        <end position="175"/>
    </location>
</feature>
<gene>
    <name evidence="2" type="primary">Hypp4695</name>
    <name evidence="2" type="ORF">BLAG_LOCUS23600</name>
</gene>
<dbReference type="OrthoDB" id="441285at2759"/>
<feature type="compositionally biased region" description="Basic and acidic residues" evidence="1">
    <location>
        <begin position="154"/>
        <end position="165"/>
    </location>
</feature>
<dbReference type="AlphaFoldDB" id="A0A8K0A971"/>
<evidence type="ECO:0000313" key="3">
    <source>
        <dbReference type="Proteomes" id="UP000838412"/>
    </source>
</evidence>
<feature type="compositionally biased region" description="Acidic residues" evidence="1">
    <location>
        <begin position="166"/>
        <end position="175"/>
    </location>
</feature>
<keyword evidence="3" id="KW-1185">Reference proteome</keyword>
<evidence type="ECO:0000313" key="2">
    <source>
        <dbReference type="EMBL" id="CAH1271648.1"/>
    </source>
</evidence>
<accession>A0A8K0A971</accession>
<proteinExistence type="predicted"/>
<dbReference type="Proteomes" id="UP000838412">
    <property type="component" value="Chromosome 8"/>
</dbReference>
<protein>
    <submittedName>
        <fullName evidence="2">Hypp4695 protein</fullName>
    </submittedName>
</protein>
<evidence type="ECO:0000256" key="1">
    <source>
        <dbReference type="SAM" id="MobiDB-lite"/>
    </source>
</evidence>
<feature type="region of interest" description="Disordered" evidence="1">
    <location>
        <begin position="1"/>
        <end position="22"/>
    </location>
</feature>
<sequence length="280" mass="32089">MFGRQARLPVDLTLGTEPNEAQSEGMDYDEWVNDHWKRYKYAYDLAKEHTEAAKASQKKNYDRTAKTSPLLPGERVLILNKKHRGRHKLKDRWEAIPHIVESQPNSDIAVYVVSPERGDGPTRTLHRDMLTPCTFAPREVTKKRRRDPPVNEPNIDRINDIRSDNEGSDDDGDDQEIPVLLVTEPVEPVNVPIEPIMNEQVDNQNVVPPEPVEVLPDDEERNRYPIRANRGVPPDRYGNWQMKIEASPTVTVKSLRQRAKGFLRSAFQTLADKIDSGDEQ</sequence>
<reference evidence="2" key="1">
    <citation type="submission" date="2022-01" db="EMBL/GenBank/DDBJ databases">
        <authorList>
            <person name="Braso-Vives M."/>
        </authorList>
    </citation>
    <scope>NUCLEOTIDE SEQUENCE</scope>
</reference>
<organism evidence="2 3">
    <name type="scientific">Branchiostoma lanceolatum</name>
    <name type="common">Common lancelet</name>
    <name type="synonym">Amphioxus lanceolatum</name>
    <dbReference type="NCBI Taxonomy" id="7740"/>
    <lineage>
        <taxon>Eukaryota</taxon>
        <taxon>Metazoa</taxon>
        <taxon>Chordata</taxon>
        <taxon>Cephalochordata</taxon>
        <taxon>Leptocardii</taxon>
        <taxon>Amphioxiformes</taxon>
        <taxon>Branchiostomatidae</taxon>
        <taxon>Branchiostoma</taxon>
    </lineage>
</organism>